<evidence type="ECO:0000256" key="8">
    <source>
        <dbReference type="ARBA" id="ARBA00022801"/>
    </source>
</evidence>
<evidence type="ECO:0000259" key="14">
    <source>
        <dbReference type="Pfam" id="PF02163"/>
    </source>
</evidence>
<dbReference type="GO" id="GO:0008237">
    <property type="term" value="F:metallopeptidase activity"/>
    <property type="evidence" value="ECO:0007669"/>
    <property type="project" value="UniProtKB-KW"/>
</dbReference>
<comment type="subcellular location">
    <subcellularLocation>
        <location evidence="2">Cell membrane</location>
        <topology evidence="2">Multi-pass membrane protein</topology>
    </subcellularLocation>
</comment>
<dbReference type="CDD" id="cd06158">
    <property type="entry name" value="S2P-M50_like_1"/>
    <property type="match status" value="1"/>
</dbReference>
<evidence type="ECO:0000256" key="1">
    <source>
        <dbReference type="ARBA" id="ARBA00001947"/>
    </source>
</evidence>
<evidence type="ECO:0000256" key="3">
    <source>
        <dbReference type="ARBA" id="ARBA00007931"/>
    </source>
</evidence>
<dbReference type="eggNOG" id="COG1994">
    <property type="taxonomic scope" value="Bacteria"/>
</dbReference>
<evidence type="ECO:0000313" key="16">
    <source>
        <dbReference type="Proteomes" id="UP000007030"/>
    </source>
</evidence>
<dbReference type="AlphaFoldDB" id="F2NQN8"/>
<keyword evidence="7" id="KW-0479">Metal-binding</keyword>
<feature type="transmembrane region" description="Helical" evidence="13">
    <location>
        <begin position="90"/>
        <end position="116"/>
    </location>
</feature>
<evidence type="ECO:0000256" key="6">
    <source>
        <dbReference type="ARBA" id="ARBA00022692"/>
    </source>
</evidence>
<keyword evidence="16" id="KW-1185">Reference proteome</keyword>
<evidence type="ECO:0000256" key="10">
    <source>
        <dbReference type="ARBA" id="ARBA00022989"/>
    </source>
</evidence>
<evidence type="ECO:0000256" key="13">
    <source>
        <dbReference type="SAM" id="Phobius"/>
    </source>
</evidence>
<dbReference type="PANTHER" id="PTHR35864:SF1">
    <property type="entry name" value="ZINC METALLOPROTEASE YWHC-RELATED"/>
    <property type="match status" value="1"/>
</dbReference>
<dbReference type="Proteomes" id="UP000007030">
    <property type="component" value="Chromosome"/>
</dbReference>
<sequence length="223" mass="24481">MLIDLLRTDPLAFVLIAVALTFSLVLHELGHALAALWAGDDTARRAGRLTLNPLAHLDPMGTLLLLFAGLGWAKPVPIYPPNFRRYRTGLFVVSIAGIVINLTLALGFALLLRAVFQTDPEAVARALLYREITGGAGLVALTSFYAGLINLILALFNLLPIPPLDGSKILQSLLPLRWHALLWRLERYSLVSFVLILADLQLNGPVSRFLGWAQRSFIVWTLG</sequence>
<evidence type="ECO:0000256" key="2">
    <source>
        <dbReference type="ARBA" id="ARBA00004651"/>
    </source>
</evidence>
<proteinExistence type="inferred from homology"/>
<dbReference type="STRING" id="869210.Marky_1236"/>
<feature type="transmembrane region" description="Helical" evidence="13">
    <location>
        <begin position="137"/>
        <end position="161"/>
    </location>
</feature>
<keyword evidence="11" id="KW-0482">Metalloprotease</keyword>
<dbReference type="GO" id="GO:0005886">
    <property type="term" value="C:plasma membrane"/>
    <property type="evidence" value="ECO:0007669"/>
    <property type="project" value="UniProtKB-SubCell"/>
</dbReference>
<dbReference type="EMBL" id="CP002630">
    <property type="protein sequence ID" value="AEB11976.1"/>
    <property type="molecule type" value="Genomic_DNA"/>
</dbReference>
<protein>
    <submittedName>
        <fullName evidence="15">Peptidase M50</fullName>
    </submittedName>
</protein>
<feature type="domain" description="Peptidase M50" evidence="14">
    <location>
        <begin position="90"/>
        <end position="181"/>
    </location>
</feature>
<evidence type="ECO:0000256" key="9">
    <source>
        <dbReference type="ARBA" id="ARBA00022833"/>
    </source>
</evidence>
<organism evidence="15 16">
    <name type="scientific">Marinithermus hydrothermalis (strain DSM 14884 / JCM 11576 / T1)</name>
    <dbReference type="NCBI Taxonomy" id="869210"/>
    <lineage>
        <taxon>Bacteria</taxon>
        <taxon>Thermotogati</taxon>
        <taxon>Deinococcota</taxon>
        <taxon>Deinococci</taxon>
        <taxon>Thermales</taxon>
        <taxon>Thermaceae</taxon>
        <taxon>Marinithermus</taxon>
    </lineage>
</organism>
<keyword evidence="8" id="KW-0378">Hydrolase</keyword>
<feature type="transmembrane region" description="Helical" evidence="13">
    <location>
        <begin position="12"/>
        <end position="37"/>
    </location>
</feature>
<dbReference type="RefSeq" id="WP_013704023.1">
    <property type="nucleotide sequence ID" value="NC_015387.1"/>
</dbReference>
<comment type="cofactor">
    <cofactor evidence="1">
        <name>Zn(2+)</name>
        <dbReference type="ChEBI" id="CHEBI:29105"/>
    </cofactor>
</comment>
<accession>F2NQN8</accession>
<gene>
    <name evidence="15" type="ordered locus">Marky_1236</name>
</gene>
<dbReference type="KEGG" id="mhd:Marky_1236"/>
<dbReference type="InterPro" id="IPR044537">
    <property type="entry name" value="Rip2-like"/>
</dbReference>
<dbReference type="GO" id="GO:0006508">
    <property type="term" value="P:proteolysis"/>
    <property type="evidence" value="ECO:0007669"/>
    <property type="project" value="UniProtKB-KW"/>
</dbReference>
<keyword evidence="6 13" id="KW-0812">Transmembrane</keyword>
<dbReference type="HOGENOM" id="CLU_086979_1_1_0"/>
<evidence type="ECO:0000256" key="4">
    <source>
        <dbReference type="ARBA" id="ARBA00022475"/>
    </source>
</evidence>
<keyword evidence="12 13" id="KW-0472">Membrane</keyword>
<reference evidence="15 16" key="1">
    <citation type="journal article" date="2012" name="Stand. Genomic Sci.">
        <title>Complete genome sequence of the aerobic, heterotroph Marinithermus hydrothermalis type strain (T1(T)) from a deep-sea hydrothermal vent chimney.</title>
        <authorList>
            <person name="Copeland A."/>
            <person name="Gu W."/>
            <person name="Yasawong M."/>
            <person name="Lapidus A."/>
            <person name="Lucas S."/>
            <person name="Deshpande S."/>
            <person name="Pagani I."/>
            <person name="Tapia R."/>
            <person name="Cheng J.F."/>
            <person name="Goodwin L.A."/>
            <person name="Pitluck S."/>
            <person name="Liolios K."/>
            <person name="Ivanova N."/>
            <person name="Mavromatis K."/>
            <person name="Mikhailova N."/>
            <person name="Pati A."/>
            <person name="Chen A."/>
            <person name="Palaniappan K."/>
            <person name="Land M."/>
            <person name="Pan C."/>
            <person name="Brambilla E.M."/>
            <person name="Rohde M."/>
            <person name="Tindall B.J."/>
            <person name="Sikorski J."/>
            <person name="Goker M."/>
            <person name="Detter J.C."/>
            <person name="Bristow J."/>
            <person name="Eisen J.A."/>
            <person name="Markowitz V."/>
            <person name="Hugenholtz P."/>
            <person name="Kyrpides N.C."/>
            <person name="Klenk H.P."/>
            <person name="Woyke T."/>
        </authorList>
    </citation>
    <scope>NUCLEOTIDE SEQUENCE [LARGE SCALE GENOMIC DNA]</scope>
    <source>
        <strain evidence="16">DSM 14884 / JCM 11576 / T1</strain>
    </source>
</reference>
<keyword evidence="10 13" id="KW-1133">Transmembrane helix</keyword>
<dbReference type="GO" id="GO:0046872">
    <property type="term" value="F:metal ion binding"/>
    <property type="evidence" value="ECO:0007669"/>
    <property type="project" value="UniProtKB-KW"/>
</dbReference>
<name>F2NQN8_MARHT</name>
<evidence type="ECO:0000313" key="15">
    <source>
        <dbReference type="EMBL" id="AEB11976.1"/>
    </source>
</evidence>
<dbReference type="InterPro" id="IPR008915">
    <property type="entry name" value="Peptidase_M50"/>
</dbReference>
<keyword evidence="9" id="KW-0862">Zinc</keyword>
<evidence type="ECO:0000256" key="11">
    <source>
        <dbReference type="ARBA" id="ARBA00023049"/>
    </source>
</evidence>
<comment type="similarity">
    <text evidence="3">Belongs to the peptidase M50B family.</text>
</comment>
<evidence type="ECO:0000256" key="5">
    <source>
        <dbReference type="ARBA" id="ARBA00022670"/>
    </source>
</evidence>
<dbReference type="InterPro" id="IPR052348">
    <property type="entry name" value="Metallopeptidase_M50B"/>
</dbReference>
<dbReference type="PANTHER" id="PTHR35864">
    <property type="entry name" value="ZINC METALLOPROTEASE MJ0611-RELATED"/>
    <property type="match status" value="1"/>
</dbReference>
<keyword evidence="5" id="KW-0645">Protease</keyword>
<evidence type="ECO:0000256" key="7">
    <source>
        <dbReference type="ARBA" id="ARBA00022723"/>
    </source>
</evidence>
<evidence type="ECO:0000256" key="12">
    <source>
        <dbReference type="ARBA" id="ARBA00023136"/>
    </source>
</evidence>
<keyword evidence="4" id="KW-1003">Cell membrane</keyword>
<dbReference type="Pfam" id="PF02163">
    <property type="entry name" value="Peptidase_M50"/>
    <property type="match status" value="1"/>
</dbReference>